<dbReference type="InterPro" id="IPR013783">
    <property type="entry name" value="Ig-like_fold"/>
</dbReference>
<feature type="compositionally biased region" description="Low complexity" evidence="4">
    <location>
        <begin position="488"/>
        <end position="499"/>
    </location>
</feature>
<dbReference type="SMART" id="SM00409">
    <property type="entry name" value="IG"/>
    <property type="match status" value="3"/>
</dbReference>
<dbReference type="PANTHER" id="PTHR24100">
    <property type="entry name" value="BUTYROPHILIN"/>
    <property type="match status" value="1"/>
</dbReference>
<evidence type="ECO:0000256" key="2">
    <source>
        <dbReference type="ARBA" id="ARBA00023136"/>
    </source>
</evidence>
<dbReference type="InterPro" id="IPR003599">
    <property type="entry name" value="Ig_sub"/>
</dbReference>
<evidence type="ECO:0000313" key="8">
    <source>
        <dbReference type="EMBL" id="KAF5899445.1"/>
    </source>
</evidence>
<comment type="caution">
    <text evidence="8">The sequence shown here is derived from an EMBL/GenBank/DDBJ whole genome shotgun (WGS) entry which is preliminary data.</text>
</comment>
<sequence length="524" mass="56984">MLRSVILGFVAIIVLSSTPSLAGNALEVRLGAAVTLQCNLSYHYEINWVRMSSEMSPELLMVLGLNKNGDLSITWNSNSSSLQGFIENRFIHLKILRVSQADLGTYFCAAVNDKQIRLSEGMRLYGLLTFLSVTSGLTVMLGHTATIPCNRTCSKVEWFRKDSLVCSFADGKPKVEPEFEGRIAFSRANLSQGIVSLTISSVVYNDRSWYVCSCDGDKDCDIYLEVLVPTSVAVIVGDKAKLPCYAETDKLADESKAHVEWKNDDRLVVKLEHGEMEFGAGFKDRVSVSKQNYNKGDLSLTIRDVRSSDTGLYRCFVRIEKPKYPEVIELTVTDSPLRWTPGNYISALTVVAGFVGAGVLLWIYRQKVISAKKLLVVGGLNGLNPGLVGLNPGVVGLNPGVVGLNGGLLNPGLVVGGVNPALIGAGGPFIGQPAIAPMIPPYMFQPQFGFPNAAPQLPQQFPVQPNGGLPFMNPVNRQVLPPQQQAAGQMNPNGQQPQGDMPAGPAQRFRRALWSRMQENLVAQ</sequence>
<dbReference type="Pfam" id="PF07686">
    <property type="entry name" value="V-set"/>
    <property type="match status" value="3"/>
</dbReference>
<evidence type="ECO:0000256" key="5">
    <source>
        <dbReference type="SAM" id="Phobius"/>
    </source>
</evidence>
<keyword evidence="2 5" id="KW-0472">Membrane</keyword>
<name>A0A8J4XDS2_CLAMG</name>
<evidence type="ECO:0000259" key="7">
    <source>
        <dbReference type="PROSITE" id="PS50835"/>
    </source>
</evidence>
<dbReference type="EMBL" id="QNUK01000167">
    <property type="protein sequence ID" value="KAF5899445.1"/>
    <property type="molecule type" value="Genomic_DNA"/>
</dbReference>
<protein>
    <submittedName>
        <fullName evidence="8">Matrix-remodeling-associated protein 8-like</fullName>
    </submittedName>
</protein>
<dbReference type="InterPro" id="IPR050504">
    <property type="entry name" value="IgSF_BTN/MOG"/>
</dbReference>
<dbReference type="PANTHER" id="PTHR24100:SF130">
    <property type="entry name" value="BUTYROPHILIN-LIKE PROTEIN 9"/>
    <property type="match status" value="1"/>
</dbReference>
<feature type="signal peptide" evidence="6">
    <location>
        <begin position="1"/>
        <end position="22"/>
    </location>
</feature>
<feature type="transmembrane region" description="Helical" evidence="5">
    <location>
        <begin position="344"/>
        <end position="364"/>
    </location>
</feature>
<evidence type="ECO:0000256" key="1">
    <source>
        <dbReference type="ARBA" id="ARBA00004370"/>
    </source>
</evidence>
<gene>
    <name evidence="8" type="ORF">DAT39_010851</name>
</gene>
<evidence type="ECO:0000256" key="3">
    <source>
        <dbReference type="ARBA" id="ARBA00023319"/>
    </source>
</evidence>
<dbReference type="AlphaFoldDB" id="A0A8J4XDS2"/>
<dbReference type="GO" id="GO:0005102">
    <property type="term" value="F:signaling receptor binding"/>
    <property type="evidence" value="ECO:0007669"/>
    <property type="project" value="TreeGrafter"/>
</dbReference>
<dbReference type="SMART" id="SM00408">
    <property type="entry name" value="IGc2"/>
    <property type="match status" value="2"/>
</dbReference>
<feature type="domain" description="Ig-like" evidence="7">
    <location>
        <begin position="237"/>
        <end position="331"/>
    </location>
</feature>
<dbReference type="SMART" id="SM00406">
    <property type="entry name" value="IGv"/>
    <property type="match status" value="3"/>
</dbReference>
<dbReference type="InterPro" id="IPR007110">
    <property type="entry name" value="Ig-like_dom"/>
</dbReference>
<evidence type="ECO:0000313" key="9">
    <source>
        <dbReference type="Proteomes" id="UP000727407"/>
    </source>
</evidence>
<dbReference type="CDD" id="cd00099">
    <property type="entry name" value="IgV"/>
    <property type="match status" value="1"/>
</dbReference>
<feature type="domain" description="Ig-like" evidence="7">
    <location>
        <begin position="19"/>
        <end position="119"/>
    </location>
</feature>
<comment type="subcellular location">
    <subcellularLocation>
        <location evidence="1">Membrane</location>
    </subcellularLocation>
</comment>
<dbReference type="GO" id="GO:0050852">
    <property type="term" value="P:T cell receptor signaling pathway"/>
    <property type="evidence" value="ECO:0007669"/>
    <property type="project" value="TreeGrafter"/>
</dbReference>
<keyword evidence="6" id="KW-0732">Signal</keyword>
<keyword evidence="5" id="KW-0812">Transmembrane</keyword>
<dbReference type="SUPFAM" id="SSF48726">
    <property type="entry name" value="Immunoglobulin"/>
    <property type="match status" value="3"/>
</dbReference>
<keyword evidence="3" id="KW-0393">Immunoglobulin domain</keyword>
<dbReference type="InterPro" id="IPR013106">
    <property type="entry name" value="Ig_V-set"/>
</dbReference>
<dbReference type="OrthoDB" id="8836910at2759"/>
<evidence type="ECO:0000256" key="6">
    <source>
        <dbReference type="SAM" id="SignalP"/>
    </source>
</evidence>
<keyword evidence="5" id="KW-1133">Transmembrane helix</keyword>
<accession>A0A8J4XDS2</accession>
<evidence type="ECO:0000256" key="4">
    <source>
        <dbReference type="SAM" id="MobiDB-lite"/>
    </source>
</evidence>
<dbReference type="Proteomes" id="UP000727407">
    <property type="component" value="Unassembled WGS sequence"/>
</dbReference>
<dbReference type="InterPro" id="IPR036179">
    <property type="entry name" value="Ig-like_dom_sf"/>
</dbReference>
<dbReference type="GO" id="GO:0001817">
    <property type="term" value="P:regulation of cytokine production"/>
    <property type="evidence" value="ECO:0007669"/>
    <property type="project" value="TreeGrafter"/>
</dbReference>
<dbReference type="GO" id="GO:0009897">
    <property type="term" value="C:external side of plasma membrane"/>
    <property type="evidence" value="ECO:0007669"/>
    <property type="project" value="TreeGrafter"/>
</dbReference>
<feature type="region of interest" description="Disordered" evidence="4">
    <location>
        <begin position="484"/>
        <end position="506"/>
    </location>
</feature>
<dbReference type="Gene3D" id="2.60.40.10">
    <property type="entry name" value="Immunoglobulins"/>
    <property type="match status" value="3"/>
</dbReference>
<reference evidence="8" key="1">
    <citation type="submission" date="2020-07" db="EMBL/GenBank/DDBJ databases">
        <title>Clarias magur genome sequencing, assembly and annotation.</title>
        <authorList>
            <person name="Kushwaha B."/>
            <person name="Kumar R."/>
            <person name="Das P."/>
            <person name="Joshi C.G."/>
            <person name="Kumar D."/>
            <person name="Nagpure N.S."/>
            <person name="Pandey M."/>
            <person name="Agarwal S."/>
            <person name="Srivastava S."/>
            <person name="Singh M."/>
            <person name="Sahoo L."/>
            <person name="Jayasankar P."/>
            <person name="Meher P.K."/>
            <person name="Koringa P.G."/>
            <person name="Iquebal M.A."/>
            <person name="Das S.P."/>
            <person name="Bit A."/>
            <person name="Patnaik S."/>
            <person name="Patel N."/>
            <person name="Shah T.M."/>
            <person name="Hinsu A."/>
            <person name="Jena J.K."/>
        </authorList>
    </citation>
    <scope>NUCLEOTIDE SEQUENCE</scope>
    <source>
        <strain evidence="8">CIFAMagur01</strain>
        <tissue evidence="8">Testis</tissue>
    </source>
</reference>
<organism evidence="8 9">
    <name type="scientific">Clarias magur</name>
    <name type="common">Asian catfish</name>
    <name type="synonym">Macropteronotus magur</name>
    <dbReference type="NCBI Taxonomy" id="1594786"/>
    <lineage>
        <taxon>Eukaryota</taxon>
        <taxon>Metazoa</taxon>
        <taxon>Chordata</taxon>
        <taxon>Craniata</taxon>
        <taxon>Vertebrata</taxon>
        <taxon>Euteleostomi</taxon>
        <taxon>Actinopterygii</taxon>
        <taxon>Neopterygii</taxon>
        <taxon>Teleostei</taxon>
        <taxon>Ostariophysi</taxon>
        <taxon>Siluriformes</taxon>
        <taxon>Clariidae</taxon>
        <taxon>Clarias</taxon>
    </lineage>
</organism>
<dbReference type="InterPro" id="IPR003598">
    <property type="entry name" value="Ig_sub2"/>
</dbReference>
<dbReference type="PROSITE" id="PS50835">
    <property type="entry name" value="IG_LIKE"/>
    <property type="match status" value="2"/>
</dbReference>
<proteinExistence type="predicted"/>
<feature type="non-terminal residue" evidence="8">
    <location>
        <position position="524"/>
    </location>
</feature>
<keyword evidence="9" id="KW-1185">Reference proteome</keyword>
<feature type="chain" id="PRO_5035258261" evidence="6">
    <location>
        <begin position="23"/>
        <end position="524"/>
    </location>
</feature>